<comment type="caution">
    <text evidence="1">The sequence shown here is derived from an EMBL/GenBank/DDBJ whole genome shotgun (WGS) entry which is preliminary data.</text>
</comment>
<protein>
    <submittedName>
        <fullName evidence="1">Uncharacterized protein</fullName>
    </submittedName>
</protein>
<dbReference type="EMBL" id="BKCJ010308831">
    <property type="protein sequence ID" value="GEZ67705.1"/>
    <property type="molecule type" value="Genomic_DNA"/>
</dbReference>
<accession>A0A699IS14</accession>
<dbReference type="AlphaFoldDB" id="A0A699IS14"/>
<dbReference type="PANTHER" id="PTHR48462:SF1">
    <property type="entry name" value="PROTEIN, PUTATIVE-RELATED"/>
    <property type="match status" value="1"/>
</dbReference>
<name>A0A699IS14_TANCI</name>
<gene>
    <name evidence="1" type="ORF">Tci_539678</name>
</gene>
<dbReference type="PANTHER" id="PTHR48462">
    <property type="entry name" value="PROTEIN, PUTATIVE-RELATED"/>
    <property type="match status" value="1"/>
</dbReference>
<sequence length="332" mass="36794">MSFDMALRSALERIVTASGPGFGDWQWRLTILPFAFGGLGVYLAGDVLNYAFIASRLQSAALQTKLLRYVGIVSSGPTFDDALCVFNTAMEIDFLSIPSEAVALKLMKKMADIYFTRVTKDAKSFFSLSPRQMALWQSQREDHTSDWLRVVSISGLGQTMNGKTHRSVLCYRLGFSLVSASKPCLACSKVFTGDIYEDHVVSCVGIIGIKHRHNAVRDTLVDICFRSGISAGKEIDIGLGGGCDKALRHADMLLYSWDGVVDVANVASIWLRCSYWIWVPSLLLLLFKGIRGRRGYTAEANAKVFHGSRHRGTCSYSYFLVGLVLLLSKQWE</sequence>
<evidence type="ECO:0000313" key="1">
    <source>
        <dbReference type="EMBL" id="GEZ67705.1"/>
    </source>
</evidence>
<reference evidence="1" key="1">
    <citation type="journal article" date="2019" name="Sci. Rep.">
        <title>Draft genome of Tanacetum cinerariifolium, the natural source of mosquito coil.</title>
        <authorList>
            <person name="Yamashiro T."/>
            <person name="Shiraishi A."/>
            <person name="Satake H."/>
            <person name="Nakayama K."/>
        </authorList>
    </citation>
    <scope>NUCLEOTIDE SEQUENCE</scope>
</reference>
<proteinExistence type="predicted"/>
<organism evidence="1">
    <name type="scientific">Tanacetum cinerariifolium</name>
    <name type="common">Dalmatian daisy</name>
    <name type="synonym">Chrysanthemum cinerariifolium</name>
    <dbReference type="NCBI Taxonomy" id="118510"/>
    <lineage>
        <taxon>Eukaryota</taxon>
        <taxon>Viridiplantae</taxon>
        <taxon>Streptophyta</taxon>
        <taxon>Embryophyta</taxon>
        <taxon>Tracheophyta</taxon>
        <taxon>Spermatophyta</taxon>
        <taxon>Magnoliopsida</taxon>
        <taxon>eudicotyledons</taxon>
        <taxon>Gunneridae</taxon>
        <taxon>Pentapetalae</taxon>
        <taxon>asterids</taxon>
        <taxon>campanulids</taxon>
        <taxon>Asterales</taxon>
        <taxon>Asteraceae</taxon>
        <taxon>Asteroideae</taxon>
        <taxon>Anthemideae</taxon>
        <taxon>Anthemidinae</taxon>
        <taxon>Tanacetum</taxon>
    </lineage>
</organism>